<dbReference type="InterPro" id="IPR036179">
    <property type="entry name" value="Ig-like_dom_sf"/>
</dbReference>
<dbReference type="AGR" id="WB:WBGene00006805"/>
<protein>
    <submittedName>
        <fullName evidence="13">Rho guanine nucleotide exchange factor 26</fullName>
    </submittedName>
</protein>
<dbReference type="Gene3D" id="2.30.30.40">
    <property type="entry name" value="SH3 Domains"/>
    <property type="match status" value="1"/>
</dbReference>
<dbReference type="CDD" id="cd00063">
    <property type="entry name" value="FN3"/>
    <property type="match status" value="1"/>
</dbReference>
<dbReference type="GO" id="GO:0040028">
    <property type="term" value="P:regulation of vulval development"/>
    <property type="evidence" value="ECO:0000304"/>
    <property type="project" value="WormBase"/>
</dbReference>
<dbReference type="CDD" id="cd13241">
    <property type="entry name" value="PH2_Kalirin_Trio_p63RhoGEF"/>
    <property type="match status" value="1"/>
</dbReference>
<dbReference type="GO" id="GO:0040012">
    <property type="term" value="P:regulation of locomotion"/>
    <property type="evidence" value="ECO:0000315"/>
    <property type="project" value="WormBase"/>
</dbReference>
<keyword evidence="14" id="KW-1185">Reference proteome</keyword>
<dbReference type="InterPro" id="IPR000219">
    <property type="entry name" value="DH_dom"/>
</dbReference>
<feature type="domain" description="Ig-like" evidence="11">
    <location>
        <begin position="784"/>
        <end position="869"/>
    </location>
</feature>
<dbReference type="SUPFAM" id="SSF48726">
    <property type="entry name" value="Immunoglobulin"/>
    <property type="match status" value="1"/>
</dbReference>
<dbReference type="Bgee" id="WBGene00006805">
    <property type="expression patterns" value="Expressed in pharyngeal muscle cell (C elegans) and 3 other cell types or tissues"/>
</dbReference>
<evidence type="ECO:0000313" key="15">
    <source>
        <dbReference type="WormBase" id="F55C7.7f"/>
    </source>
</evidence>
<dbReference type="GO" id="GO:0045773">
    <property type="term" value="P:positive regulation of axon extension"/>
    <property type="evidence" value="ECO:0000315"/>
    <property type="project" value="WormBase"/>
</dbReference>
<dbReference type="CTD" id="171988"/>
<dbReference type="InterPro" id="IPR001849">
    <property type="entry name" value="PH_domain"/>
</dbReference>
<dbReference type="ExpressionAtlas" id="H2KYM3">
    <property type="expression patterns" value="baseline and differential"/>
</dbReference>
<dbReference type="GO" id="GO:0005085">
    <property type="term" value="F:guanyl-nucleotide exchange factor activity"/>
    <property type="evidence" value="ECO:0000314"/>
    <property type="project" value="WormBase"/>
</dbReference>
<reference evidence="13 14" key="1">
    <citation type="journal article" date="1998" name="Science">
        <title>Genome sequence of the nematode C. elegans: a platform for investigating biology.</title>
        <authorList>
            <consortium name="The C. elegans sequencing consortium"/>
            <person name="Sulson J.E."/>
            <person name="Waterston R."/>
        </authorList>
    </citation>
    <scope>NUCLEOTIDE SEQUENCE [LARGE SCALE GENOMIC DNA]</scope>
    <source>
        <strain evidence="13 14">Bristol N2</strain>
    </source>
</reference>
<evidence type="ECO:0007829" key="16">
    <source>
        <dbReference type="PeptideAtlas" id="H2KYM3"/>
    </source>
</evidence>
<feature type="domain" description="DH" evidence="10">
    <location>
        <begin position="288"/>
        <end position="466"/>
    </location>
</feature>
<dbReference type="SMR" id="H2KYM3"/>
<comment type="subcellular location">
    <subcellularLocation>
        <location evidence="1">Cytoplasm</location>
    </subcellularLocation>
</comment>
<feature type="compositionally biased region" description="Polar residues" evidence="7">
    <location>
        <begin position="164"/>
        <end position="189"/>
    </location>
</feature>
<dbReference type="OrthoDB" id="10256089at2759"/>
<dbReference type="SMART" id="SM00326">
    <property type="entry name" value="SH3"/>
    <property type="match status" value="1"/>
</dbReference>
<dbReference type="PROSITE" id="PS50010">
    <property type="entry name" value="DH_2"/>
    <property type="match status" value="1"/>
</dbReference>
<evidence type="ECO:0000259" key="8">
    <source>
        <dbReference type="PROSITE" id="PS50002"/>
    </source>
</evidence>
<sequence length="967" mass="106797">MLTYSKSWRSIRSRTGSLYTRARNRLTSSFRGGTKPDKLTVDGMEFDDSAQSSEVWIVTADFDGQVEGHLTVHKGDRVEIVEDQATDCAEYVQVVLCDQPTKHGLVPASIIAPPESGSVPDRPDDSNASGSTVSKRKSLRRIFANSSKERAAAANSSSSNNNSPATRQSTSTSSPVTANGHTTESSTSAPIGVLSSGEPTSSNSIPSSSTPTHTVPSSVPATVIPIVVAEDEKAEDCLPPPMENITINNSIDEKDMNEDSVAASDAVEPEVALPAKVEKTPEETARFKRSYVLMELVETEQDYVKDLTSVVEGYIGNLNKMDLPADLVGKDKIIFANIVNILEFHKTNFLKEIEKCSENYEAAGAAFVKYERRLHTLYVTYCQNKPKSDYLLAQDDFEAFFADTKAKLGHKVALCDLLIKPVQRIMKYQLLLKDILKFTERAKDKTDTLKKALQVMHVVPKACDDMMQVGRLQNFDKSLSAQGKLIHQGTLQISESIAGNVQKPKDRRIFLFEQSAIIADHIPPKKEFGNPTYIFKSQFMVNKMVFEPNVPDDPLRFVIKSSDPTQPTSFIANAQSQEEKDEWNRKMSELLDQQKRLLAALVDPRRYNDMSSGMGDLSLGAPGGDRRGAPSSANRSAASSSKKPAESPKKEGKSKSSLFSFGKKPAKSPTSPPPLDAAAAGKFQKVADDQVNLETDEKVKVLDVKNGYASVKKADGTVGKCPSYFLTMSDIPGTNFAEQIQYRREWQRRVDETDVEYGPSAFDTATSSTDNFDVLLELTTCERPVVVEDMKDIEVVEGNDVEMCPIISSHTDFTVIWHGPAVDSKRARIQTNQLNSRLLIKHVKKCDAGAYSVIAKNSFGVTSTVAFLSVISIPDPPTDFTVKISGDHEVRLKWKAESGLKYCIEYRILDDSSPENWLIASTNIEKTHVSLRNFARNSYSFRVFAYNQRVRSAPSQCICICFDGTEM</sequence>
<keyword evidence="4" id="KW-0963">Cytoplasm</keyword>
<dbReference type="GO" id="GO:0043652">
    <property type="term" value="P:engulfment of apoptotic cell"/>
    <property type="evidence" value="ECO:0000316"/>
    <property type="project" value="WormBase"/>
</dbReference>
<dbReference type="GO" id="GO:0035022">
    <property type="term" value="P:positive regulation of Rac protein signal transduction"/>
    <property type="evidence" value="ECO:0000305"/>
    <property type="project" value="WormBase"/>
</dbReference>
<feature type="compositionally biased region" description="Low complexity" evidence="7">
    <location>
        <begin position="152"/>
        <end position="163"/>
    </location>
</feature>
<feature type="compositionally biased region" description="Low complexity" evidence="7">
    <location>
        <begin position="195"/>
        <end position="217"/>
    </location>
</feature>
<dbReference type="PROSITE" id="PS00741">
    <property type="entry name" value="DH_1"/>
    <property type="match status" value="1"/>
</dbReference>
<comment type="similarity">
    <text evidence="2">Belongs to the protein kinase superfamily. CAMK Ser/Thr protein kinase family.</text>
</comment>
<dbReference type="Proteomes" id="UP000001940">
    <property type="component" value="Chromosome I"/>
</dbReference>
<dbReference type="RefSeq" id="NP_001361940.1">
    <property type="nucleotide sequence ID" value="NM_001375256.3"/>
</dbReference>
<dbReference type="GO" id="GO:0018991">
    <property type="term" value="P:egg-laying behavior"/>
    <property type="evidence" value="ECO:0000304"/>
    <property type="project" value="WormBase"/>
</dbReference>
<dbReference type="PROSITE" id="PS50002">
    <property type="entry name" value="SH3"/>
    <property type="match status" value="1"/>
</dbReference>
<dbReference type="CDD" id="cd00160">
    <property type="entry name" value="RhoGEF"/>
    <property type="match status" value="1"/>
</dbReference>
<dbReference type="InterPro" id="IPR035899">
    <property type="entry name" value="DBL_dom_sf"/>
</dbReference>
<evidence type="ECO:0000256" key="3">
    <source>
        <dbReference type="ARBA" id="ARBA00022443"/>
    </source>
</evidence>
<dbReference type="PROSITE" id="PS50003">
    <property type="entry name" value="PH_DOMAIN"/>
    <property type="match status" value="1"/>
</dbReference>
<dbReference type="GO" id="GO:0016601">
    <property type="term" value="P:Rac protein signal transduction"/>
    <property type="evidence" value="ECO:0000305"/>
    <property type="project" value="WormBase"/>
</dbReference>
<dbReference type="InterPro" id="IPR013098">
    <property type="entry name" value="Ig_I-set"/>
</dbReference>
<dbReference type="Pfam" id="PF22697">
    <property type="entry name" value="SOS1_NGEF_PH"/>
    <property type="match status" value="1"/>
</dbReference>
<dbReference type="InterPro" id="IPR001331">
    <property type="entry name" value="GDS_CDC24_CS"/>
</dbReference>
<feature type="region of interest" description="Disordered" evidence="7">
    <location>
        <begin position="107"/>
        <end position="217"/>
    </location>
</feature>
<evidence type="ECO:0000256" key="6">
    <source>
        <dbReference type="PROSITE-ProRule" id="PRU00192"/>
    </source>
</evidence>
<dbReference type="InterPro" id="IPR013783">
    <property type="entry name" value="Ig-like_fold"/>
</dbReference>
<dbReference type="InterPro" id="IPR011993">
    <property type="entry name" value="PH-like_dom_sf"/>
</dbReference>
<dbReference type="GO" id="GO:0008078">
    <property type="term" value="P:mesodermal cell migration"/>
    <property type="evidence" value="ECO:0000304"/>
    <property type="project" value="WormBase"/>
</dbReference>
<organism evidence="13 14">
    <name type="scientific">Caenorhabditis elegans</name>
    <dbReference type="NCBI Taxonomy" id="6239"/>
    <lineage>
        <taxon>Eukaryota</taxon>
        <taxon>Metazoa</taxon>
        <taxon>Ecdysozoa</taxon>
        <taxon>Nematoda</taxon>
        <taxon>Chromadorea</taxon>
        <taxon>Rhabditida</taxon>
        <taxon>Rhabditina</taxon>
        <taxon>Rhabditomorpha</taxon>
        <taxon>Rhabditoidea</taxon>
        <taxon>Rhabditidae</taxon>
        <taxon>Peloderinae</taxon>
        <taxon>Caenorhabditis</taxon>
    </lineage>
</organism>
<dbReference type="InterPro" id="IPR036116">
    <property type="entry name" value="FN3_sf"/>
</dbReference>
<dbReference type="PROSITE" id="PS50835">
    <property type="entry name" value="IG_LIKE"/>
    <property type="match status" value="1"/>
</dbReference>
<feature type="domain" description="SH3" evidence="8">
    <location>
        <begin position="51"/>
        <end position="116"/>
    </location>
</feature>
<evidence type="ECO:0000259" key="10">
    <source>
        <dbReference type="PROSITE" id="PS50010"/>
    </source>
</evidence>
<dbReference type="InterPro" id="IPR001452">
    <property type="entry name" value="SH3_domain"/>
</dbReference>
<name>H2KYM3_CAEEL</name>
<dbReference type="AlphaFoldDB" id="H2KYM3"/>
<dbReference type="Gene3D" id="2.30.29.30">
    <property type="entry name" value="Pleckstrin-homology domain (PH domain)/Phosphotyrosine-binding domain (PTB)"/>
    <property type="match status" value="1"/>
</dbReference>
<evidence type="ECO:0000259" key="11">
    <source>
        <dbReference type="PROSITE" id="PS50835"/>
    </source>
</evidence>
<dbReference type="InterPro" id="IPR055251">
    <property type="entry name" value="SOS1_NGEF_PH"/>
</dbReference>
<feature type="compositionally biased region" description="Basic and acidic residues" evidence="7">
    <location>
        <begin position="643"/>
        <end position="654"/>
    </location>
</feature>
<dbReference type="InterPro" id="IPR007110">
    <property type="entry name" value="Ig-like_dom"/>
</dbReference>
<dbReference type="SUPFAM" id="SSF50729">
    <property type="entry name" value="PH domain-like"/>
    <property type="match status" value="1"/>
</dbReference>
<evidence type="ECO:0000256" key="5">
    <source>
        <dbReference type="ARBA" id="ARBA00022658"/>
    </source>
</evidence>
<dbReference type="InterPro" id="IPR051336">
    <property type="entry name" value="RhoGEF_Guanine_NuclExch_SF"/>
</dbReference>
<dbReference type="FunFam" id="1.20.900.10:FF:000008">
    <property type="entry name" value="rho guanine nucleotide exchange factor 25"/>
    <property type="match status" value="1"/>
</dbReference>
<dbReference type="GO" id="GO:0001764">
    <property type="term" value="P:neuron migration"/>
    <property type="evidence" value="ECO:0000315"/>
    <property type="project" value="WormBase"/>
</dbReference>
<dbReference type="GeneID" id="171988"/>
<dbReference type="GO" id="GO:0016477">
    <property type="term" value="P:cell migration"/>
    <property type="evidence" value="ECO:0000304"/>
    <property type="project" value="WormBase"/>
</dbReference>
<dbReference type="GO" id="GO:0030424">
    <property type="term" value="C:axon"/>
    <property type="evidence" value="ECO:0000314"/>
    <property type="project" value="WormBase"/>
</dbReference>
<dbReference type="GO" id="GO:0009792">
    <property type="term" value="P:embryo development ending in birth or egg hatching"/>
    <property type="evidence" value="ECO:0000303"/>
    <property type="project" value="WormBase"/>
</dbReference>
<feature type="region of interest" description="Disordered" evidence="7">
    <location>
        <begin position="609"/>
        <end position="677"/>
    </location>
</feature>
<evidence type="ECO:0000259" key="9">
    <source>
        <dbReference type="PROSITE" id="PS50003"/>
    </source>
</evidence>
<dbReference type="SUPFAM" id="SSF50044">
    <property type="entry name" value="SH3-domain"/>
    <property type="match status" value="1"/>
</dbReference>
<proteinExistence type="evidence at protein level"/>
<evidence type="ECO:0000256" key="7">
    <source>
        <dbReference type="SAM" id="MobiDB-lite"/>
    </source>
</evidence>
<dbReference type="Pfam" id="PF00621">
    <property type="entry name" value="RhoGEF"/>
    <property type="match status" value="1"/>
</dbReference>
<dbReference type="PROSITE" id="PS50853">
    <property type="entry name" value="FN3"/>
    <property type="match status" value="1"/>
</dbReference>
<dbReference type="Gene3D" id="2.60.40.10">
    <property type="entry name" value="Immunoglobulins"/>
    <property type="match status" value="2"/>
</dbReference>
<accession>H2KYM3</accession>
<evidence type="ECO:0000259" key="12">
    <source>
        <dbReference type="PROSITE" id="PS50853"/>
    </source>
</evidence>
<evidence type="ECO:0000313" key="13">
    <source>
        <dbReference type="EMBL" id="CCD63882.2"/>
    </source>
</evidence>
<dbReference type="SUPFAM" id="SSF49265">
    <property type="entry name" value="Fibronectin type III"/>
    <property type="match status" value="1"/>
</dbReference>
<feature type="compositionally biased region" description="Low complexity" evidence="7">
    <location>
        <begin position="629"/>
        <end position="642"/>
    </location>
</feature>
<keyword evidence="3 6" id="KW-0728">SH3 domain</keyword>
<evidence type="ECO:0000256" key="1">
    <source>
        <dbReference type="ARBA" id="ARBA00004496"/>
    </source>
</evidence>
<dbReference type="Pfam" id="PF07679">
    <property type="entry name" value="I-set"/>
    <property type="match status" value="1"/>
</dbReference>
<dbReference type="Gene3D" id="1.20.900.10">
    <property type="entry name" value="Dbl homology (DH) domain"/>
    <property type="match status" value="1"/>
</dbReference>
<dbReference type="GO" id="GO:0030838">
    <property type="term" value="P:positive regulation of actin filament polymerization"/>
    <property type="evidence" value="ECO:0000314"/>
    <property type="project" value="WormBase"/>
</dbReference>
<dbReference type="GO" id="GO:0031267">
    <property type="term" value="F:small GTPase binding"/>
    <property type="evidence" value="ECO:0000353"/>
    <property type="project" value="WormBase"/>
</dbReference>
<feature type="region of interest" description="Disordered" evidence="7">
    <location>
        <begin position="560"/>
        <end position="583"/>
    </location>
</feature>
<keyword evidence="5" id="KW-0344">Guanine-nucleotide releasing factor</keyword>
<evidence type="ECO:0000313" key="14">
    <source>
        <dbReference type="Proteomes" id="UP000001940"/>
    </source>
</evidence>
<dbReference type="GO" id="GO:0002119">
    <property type="term" value="P:nematode larval development"/>
    <property type="evidence" value="ECO:0000303"/>
    <property type="project" value="WormBase"/>
</dbReference>
<dbReference type="PANTHER" id="PTHR22826:SF106">
    <property type="entry name" value="TRIO, ISOFORM A"/>
    <property type="match status" value="1"/>
</dbReference>
<feature type="compositionally biased region" description="Polar residues" evidence="7">
    <location>
        <begin position="562"/>
        <end position="576"/>
    </location>
</feature>
<feature type="compositionally biased region" description="Low complexity" evidence="7">
    <location>
        <begin position="655"/>
        <end position="669"/>
    </location>
</feature>
<dbReference type="SMART" id="SM00233">
    <property type="entry name" value="PH"/>
    <property type="match status" value="1"/>
</dbReference>
<feature type="domain" description="Fibronectin type-III" evidence="12">
    <location>
        <begin position="876"/>
        <end position="967"/>
    </location>
</feature>
<dbReference type="InterPro" id="IPR003961">
    <property type="entry name" value="FN3_dom"/>
</dbReference>
<dbReference type="GO" id="GO:0005737">
    <property type="term" value="C:cytoplasm"/>
    <property type="evidence" value="ECO:0000314"/>
    <property type="project" value="WormBase"/>
</dbReference>
<dbReference type="InterPro" id="IPR036028">
    <property type="entry name" value="SH3-like_dom_sf"/>
</dbReference>
<dbReference type="GO" id="GO:0048808">
    <property type="term" value="P:male genitalia morphogenesis"/>
    <property type="evidence" value="ECO:0000315"/>
    <property type="project" value="WormBase"/>
</dbReference>
<evidence type="ECO:0000256" key="2">
    <source>
        <dbReference type="ARBA" id="ARBA00006692"/>
    </source>
</evidence>
<dbReference type="SMART" id="SM00325">
    <property type="entry name" value="RhoGEF"/>
    <property type="match status" value="1"/>
</dbReference>
<gene>
    <name evidence="13 15" type="primary">unc-73</name>
    <name evidence="13" type="ORF">CELE_F55C7.7</name>
    <name evidence="15" type="ORF">F55C7.7</name>
</gene>
<dbReference type="SUPFAM" id="SSF48065">
    <property type="entry name" value="DBL homology domain (DH-domain)"/>
    <property type="match status" value="1"/>
</dbReference>
<dbReference type="WormBase" id="F55C7.7f">
    <property type="protein sequence ID" value="CE53753"/>
    <property type="gene ID" value="WBGene00006805"/>
    <property type="gene designation" value="unc-73"/>
</dbReference>
<keyword evidence="16" id="KW-1267">Proteomics identification</keyword>
<dbReference type="SMART" id="SM00060">
    <property type="entry name" value="FN3"/>
    <property type="match status" value="1"/>
</dbReference>
<dbReference type="GO" id="GO:0036194">
    <property type="term" value="C:muscle cell projection"/>
    <property type="evidence" value="ECO:0000314"/>
    <property type="project" value="WormBase"/>
</dbReference>
<feature type="domain" description="PH" evidence="9">
    <location>
        <begin position="484"/>
        <end position="592"/>
    </location>
</feature>
<evidence type="ECO:0000256" key="4">
    <source>
        <dbReference type="ARBA" id="ARBA00022490"/>
    </source>
</evidence>
<dbReference type="GO" id="GO:0035025">
    <property type="term" value="P:positive regulation of Rho protein signal transduction"/>
    <property type="evidence" value="ECO:0000305"/>
    <property type="project" value="WormBase"/>
</dbReference>
<dbReference type="EMBL" id="BX284601">
    <property type="protein sequence ID" value="CCD63882.2"/>
    <property type="molecule type" value="Genomic_DNA"/>
</dbReference>
<dbReference type="PANTHER" id="PTHR22826">
    <property type="entry name" value="RHO GUANINE EXCHANGE FACTOR-RELATED"/>
    <property type="match status" value="1"/>
</dbReference>